<proteinExistence type="predicted"/>
<evidence type="ECO:0000313" key="2">
    <source>
        <dbReference type="EMBL" id="KHE42947.1"/>
    </source>
</evidence>
<feature type="chain" id="PRO_5045441852" description="Major fimbrial subunit protein N-terminal domain-containing protein" evidence="1">
    <location>
        <begin position="23"/>
        <end position="1012"/>
    </location>
</feature>
<dbReference type="RefSeq" id="WP_035471141.1">
    <property type="nucleotide sequence ID" value="NZ_JRGF01000001.1"/>
</dbReference>
<organism evidence="2 3">
    <name type="scientific">Alistipes inops</name>
    <dbReference type="NCBI Taxonomy" id="1501391"/>
    <lineage>
        <taxon>Bacteria</taxon>
        <taxon>Pseudomonadati</taxon>
        <taxon>Bacteroidota</taxon>
        <taxon>Bacteroidia</taxon>
        <taxon>Bacteroidales</taxon>
        <taxon>Rikenellaceae</taxon>
        <taxon>Alistipes</taxon>
    </lineage>
</organism>
<keyword evidence="1" id="KW-0732">Signal</keyword>
<evidence type="ECO:0000313" key="3">
    <source>
        <dbReference type="Proteomes" id="UP000030889"/>
    </source>
</evidence>
<gene>
    <name evidence="2" type="ORF">LG35_00295</name>
</gene>
<protein>
    <recommendedName>
        <fullName evidence="4">Major fimbrial subunit protein N-terminal domain-containing protein</fullName>
    </recommendedName>
</protein>
<keyword evidence="3" id="KW-1185">Reference proteome</keyword>
<feature type="signal peptide" evidence="1">
    <location>
        <begin position="1"/>
        <end position="22"/>
    </location>
</feature>
<sequence length="1012" mass="112632">MTRRIRYAALLGALFLAAACQREEWPADGGMSASDGYVTLRAGVEIPSMPEVVTRSVDPDGLDVQTMTLFCFDSYGLFISTADAELDRQGDMQGSLTARVPENTRTIHFIGNQNMQDFAEDSFRNKSEAEVMAVLEGSAGKMIYWARFACAAGDNRKIDEQMQGSTIVLVRNQARVSVLNPTGNGFLEVTGFVVCNTNAYGTVAPWHPQEGFVWPGTEPFITLPQNRAVVSDIMDVRTASDQYVFESENASDNPVSVILRGHLPSEDTDLYYRVMLIDDEGEQVLIRRNCHYRLNIAGTLSYGQPDFVSALEAPATNNVWVSISDEVNEVEDQNYILAVAKTSYVLGEEETGDSYTLYYTVTGKNGTRITEADLPSVTWLDGNKVGGMNVGNRFARIENNTVGYGEITVNLLRMGENDKLEGTLLVKKGRLQRKIKVITVKTQKFEPAWVGTQVYGHNIGEHVTLMFTIPESCPQELLPLRVLISTNDLDVRHESGMDLPLVFKGEEGYGELDNEWGYKYVYTARQTGVQRVYFENVLLQGEGHVGDVMLEANFFDELTKQVVFADHQFSITVSGLNEYNNLPGGDYAEDDVILYRLVPQKKGANVQFDMQMMNNGEQPAQPVNAGDRDEFLLYSQNLNYYLDDETDKAGVAEFDCTFYPIDEESWGSGGRVHMFMPKRPQKPASETGRYAIYMYTNRAQSAEVVRIASNQPGSSSGYPGNGGAPYEGNAYRSVTFELANYNPFRFAARVNGEGTDTSGAEEETVTPLSWTYRPQQQVDIELDVTSFAGSDGKSVDPFGEPFEIYIDAPMLEIDESRLAECNLTDGKLKADPSVPGRFIYTVDAQRSTERTFGTGSALKKDGTLLDNGGSVDQAGERKRLPFLTGEVVSAGDITVSSDEEMVVFFRKTFRVTNESIRGIIRYNDNGVMRDVPRNAFVSFERVSNGTRIGSMTITADGEYELRLRKEYAFNWYTDPIGVYYRDGEGNTWHADVTSLADLFDDTAIEMRLEEGN</sequence>
<dbReference type="EMBL" id="JRGF01000001">
    <property type="protein sequence ID" value="KHE42947.1"/>
    <property type="molecule type" value="Genomic_DNA"/>
</dbReference>
<accession>A0ABR4YL99</accession>
<evidence type="ECO:0008006" key="4">
    <source>
        <dbReference type="Google" id="ProtNLM"/>
    </source>
</evidence>
<comment type="caution">
    <text evidence="2">The sequence shown here is derived from an EMBL/GenBank/DDBJ whole genome shotgun (WGS) entry which is preliminary data.</text>
</comment>
<name>A0ABR4YL99_9BACT</name>
<dbReference type="PROSITE" id="PS51257">
    <property type="entry name" value="PROKAR_LIPOPROTEIN"/>
    <property type="match status" value="1"/>
</dbReference>
<reference evidence="2 3" key="1">
    <citation type="submission" date="2014-09" db="EMBL/GenBank/DDBJ databases">
        <title>Alistipes sp. 627, sp. nov., a novel member of the family Rikenellaceae isolated from human faeces.</title>
        <authorList>
            <person name="Shkoporov A.N."/>
            <person name="Chaplin A.V."/>
            <person name="Motuzova O.V."/>
            <person name="Kafarskaia L.I."/>
            <person name="Khokhlova E.V."/>
            <person name="Efimov B.A."/>
        </authorList>
    </citation>
    <scope>NUCLEOTIDE SEQUENCE [LARGE SCALE GENOMIC DNA]</scope>
    <source>
        <strain evidence="2 3">627</strain>
    </source>
</reference>
<dbReference type="Proteomes" id="UP000030889">
    <property type="component" value="Unassembled WGS sequence"/>
</dbReference>
<evidence type="ECO:0000256" key="1">
    <source>
        <dbReference type="SAM" id="SignalP"/>
    </source>
</evidence>